<dbReference type="InterPro" id="IPR010770">
    <property type="entry name" value="Ecd"/>
</dbReference>
<evidence type="ECO:0000256" key="1">
    <source>
        <dbReference type="SAM" id="MobiDB-lite"/>
    </source>
</evidence>
<dbReference type="PANTHER" id="PTHR13060:SF0">
    <property type="entry name" value="PROTEIN ECDYSONELESS HOMOLOG"/>
    <property type="match status" value="1"/>
</dbReference>
<keyword evidence="2" id="KW-1185">Reference proteome</keyword>
<organism evidence="2 3">
    <name type="scientific">Agrilus planipennis</name>
    <name type="common">Emerald ash borer</name>
    <name type="synonym">Agrilus marcopoli</name>
    <dbReference type="NCBI Taxonomy" id="224129"/>
    <lineage>
        <taxon>Eukaryota</taxon>
        <taxon>Metazoa</taxon>
        <taxon>Ecdysozoa</taxon>
        <taxon>Arthropoda</taxon>
        <taxon>Hexapoda</taxon>
        <taxon>Insecta</taxon>
        <taxon>Pterygota</taxon>
        <taxon>Neoptera</taxon>
        <taxon>Endopterygota</taxon>
        <taxon>Coleoptera</taxon>
        <taxon>Polyphaga</taxon>
        <taxon>Elateriformia</taxon>
        <taxon>Buprestoidea</taxon>
        <taxon>Buprestidae</taxon>
        <taxon>Agrilinae</taxon>
        <taxon>Agrilus</taxon>
    </lineage>
</organism>
<reference evidence="3" key="1">
    <citation type="submission" date="2025-08" db="UniProtKB">
        <authorList>
            <consortium name="RefSeq"/>
        </authorList>
    </citation>
    <scope>IDENTIFICATION</scope>
    <source>
        <tissue evidence="3">Entire body</tissue>
    </source>
</reference>
<protein>
    <submittedName>
        <fullName evidence="3">Protein ecdysoneless</fullName>
    </submittedName>
</protein>
<dbReference type="OrthoDB" id="27237at2759"/>
<dbReference type="InParanoid" id="A0A1W4WN51"/>
<dbReference type="GO" id="GO:0005634">
    <property type="term" value="C:nucleus"/>
    <property type="evidence" value="ECO:0007669"/>
    <property type="project" value="TreeGrafter"/>
</dbReference>
<dbReference type="AlphaFoldDB" id="A0A1W4WN51"/>
<feature type="region of interest" description="Disordered" evidence="1">
    <location>
        <begin position="452"/>
        <end position="479"/>
    </location>
</feature>
<dbReference type="FunCoup" id="A0A1W4WN51">
    <property type="interactions" value="2581"/>
</dbReference>
<evidence type="ECO:0000313" key="2">
    <source>
        <dbReference type="Proteomes" id="UP000192223"/>
    </source>
</evidence>
<dbReference type="GeneID" id="108737146"/>
<dbReference type="KEGG" id="apln:108737146"/>
<dbReference type="Pfam" id="PF07093">
    <property type="entry name" value="SGT1"/>
    <property type="match status" value="1"/>
</dbReference>
<dbReference type="RefSeq" id="XP_018325344.1">
    <property type="nucleotide sequence ID" value="XM_018469842.1"/>
</dbReference>
<gene>
    <name evidence="3" type="primary">LOC108737146</name>
</gene>
<dbReference type="CTD" id="11319"/>
<proteinExistence type="predicted"/>
<dbReference type="PANTHER" id="PTHR13060">
    <property type="entry name" value="SGT1 PROTEIN HSGT1 SUPPRESSOR OF GCR2"/>
    <property type="match status" value="1"/>
</dbReference>
<evidence type="ECO:0000313" key="3">
    <source>
        <dbReference type="RefSeq" id="XP_018325344.1"/>
    </source>
</evidence>
<name>A0A1W4WN51_AGRPL</name>
<accession>A0A1W4WN51</accession>
<dbReference type="STRING" id="224129.A0A1W4WN51"/>
<sequence>MSLKNKIVMAFSENVRDDFVEYFIFPLEEKENHLTDLLINVQTTVDKYSAGYIWHLDEFKVITQFPECHVLKDDYNSLPPHLYGILHYGENIEDEWFTVYLLLQITKDISDVCIRVVDSDGEFLLIEAANHLPNWAKPETCNKRVYIYQGSVHLVRSIKNEAEINIHSTIKMIAENPRKTEASPEIQNAVLHRISNYPERMSENLHKTIAYVPVGVAAILKNQPRMISHAVRAFCLRDSIDMKACRAMKFFPPENRVYISIVMTKFLYAMLTHSKYTPDKRTGWSLPSPNSTEYKKHLLGVKIACGFEILASQAKQDSDLDNDKVWSKFVEGLNNKGYFNGTVEHSVAYNNLLNKAEAYYRSFKNLIPTPGDVGLRVVNLVKNLHCNIEDFSQEDKSFQEDSDSWLNIDPKELDNLLMEHYGSLGSSNTYDLSNKIESFLNHVSDIDGAEFPENKLTEAPMPPSRGKKIEKGKGKTSLSTGDSTINFDANAFSCAVQNMLDLVIPEDNWDLESDSDLSVYADEESVHKDECGSFKSQMKEYMDLMDKELAGTSVGRSFVKQESTKDEETNFDDVEDFSPVDINLNALKNVLESYRAQMGEAGPASNLLGPMGVNLANVNLKDRKNRDIDTT</sequence>
<dbReference type="Proteomes" id="UP000192223">
    <property type="component" value="Unplaced"/>
</dbReference>